<evidence type="ECO:0000313" key="1">
    <source>
        <dbReference type="EMBL" id="MFC4525514.1"/>
    </source>
</evidence>
<dbReference type="RefSeq" id="WP_266149418.1">
    <property type="nucleotide sequence ID" value="NZ_CP064028.1"/>
</dbReference>
<accession>A0ABV9BZ38</accession>
<proteinExistence type="predicted"/>
<dbReference type="Proteomes" id="UP001595961">
    <property type="component" value="Unassembled WGS sequence"/>
</dbReference>
<gene>
    <name evidence="1" type="ORF">ACFO5W_02580</name>
</gene>
<organism evidence="1 2">
    <name type="scientific">Dyella halodurans</name>
    <dbReference type="NCBI Taxonomy" id="1920171"/>
    <lineage>
        <taxon>Bacteria</taxon>
        <taxon>Pseudomonadati</taxon>
        <taxon>Pseudomonadota</taxon>
        <taxon>Gammaproteobacteria</taxon>
        <taxon>Lysobacterales</taxon>
        <taxon>Rhodanobacteraceae</taxon>
        <taxon>Dyella</taxon>
    </lineage>
</organism>
<reference evidence="2" key="1">
    <citation type="journal article" date="2019" name="Int. J. Syst. Evol. Microbiol.">
        <title>The Global Catalogue of Microorganisms (GCM) 10K type strain sequencing project: providing services to taxonomists for standard genome sequencing and annotation.</title>
        <authorList>
            <consortium name="The Broad Institute Genomics Platform"/>
            <consortium name="The Broad Institute Genome Sequencing Center for Infectious Disease"/>
            <person name="Wu L."/>
            <person name="Ma J."/>
        </authorList>
    </citation>
    <scope>NUCLEOTIDE SEQUENCE [LARGE SCALE GENOMIC DNA]</scope>
    <source>
        <strain evidence="2">CCM 4481</strain>
    </source>
</reference>
<evidence type="ECO:0000313" key="2">
    <source>
        <dbReference type="Proteomes" id="UP001595961"/>
    </source>
</evidence>
<dbReference type="EMBL" id="JBHSGA010000003">
    <property type="protein sequence ID" value="MFC4525514.1"/>
    <property type="molecule type" value="Genomic_DNA"/>
</dbReference>
<sequence>MLAMHCTGIHALARLLANSEAFRDVQANCQTVEPGHWPLNGHITAF</sequence>
<keyword evidence="2" id="KW-1185">Reference proteome</keyword>
<protein>
    <submittedName>
        <fullName evidence="1">Uncharacterized protein</fullName>
    </submittedName>
</protein>
<comment type="caution">
    <text evidence="1">The sequence shown here is derived from an EMBL/GenBank/DDBJ whole genome shotgun (WGS) entry which is preliminary data.</text>
</comment>
<name>A0ABV9BZ38_9GAMM</name>